<accession>A0ABN9KWY7</accession>
<proteinExistence type="inferred from homology"/>
<evidence type="ECO:0000313" key="8">
    <source>
        <dbReference type="Proteomes" id="UP001176940"/>
    </source>
</evidence>
<dbReference type="Pfam" id="PF09815">
    <property type="entry name" value="XK-related"/>
    <property type="match status" value="1"/>
</dbReference>
<evidence type="ECO:0000256" key="2">
    <source>
        <dbReference type="ARBA" id="ARBA00008789"/>
    </source>
</evidence>
<gene>
    <name evidence="7" type="ORF">RIMI_LOCUS1942100</name>
</gene>
<evidence type="ECO:0000256" key="1">
    <source>
        <dbReference type="ARBA" id="ARBA00004141"/>
    </source>
</evidence>
<comment type="subcellular location">
    <subcellularLocation>
        <location evidence="1 6">Membrane</location>
        <topology evidence="1 6">Multi-pass membrane protein</topology>
    </subcellularLocation>
</comment>
<organism evidence="7 8">
    <name type="scientific">Ranitomeya imitator</name>
    <name type="common">mimic poison frog</name>
    <dbReference type="NCBI Taxonomy" id="111125"/>
    <lineage>
        <taxon>Eukaryota</taxon>
        <taxon>Metazoa</taxon>
        <taxon>Chordata</taxon>
        <taxon>Craniata</taxon>
        <taxon>Vertebrata</taxon>
        <taxon>Euteleostomi</taxon>
        <taxon>Amphibia</taxon>
        <taxon>Batrachia</taxon>
        <taxon>Anura</taxon>
        <taxon>Neobatrachia</taxon>
        <taxon>Hyloidea</taxon>
        <taxon>Dendrobatidae</taxon>
        <taxon>Dendrobatinae</taxon>
        <taxon>Ranitomeya</taxon>
    </lineage>
</organism>
<feature type="transmembrane region" description="Helical" evidence="6">
    <location>
        <begin position="66"/>
        <end position="88"/>
    </location>
</feature>
<comment type="caution">
    <text evidence="6">Lacks conserved residue(s) required for the propagation of feature annotation.</text>
</comment>
<keyword evidence="8" id="KW-1185">Reference proteome</keyword>
<protein>
    <recommendedName>
        <fullName evidence="6">XK-related protein</fullName>
    </recommendedName>
</protein>
<keyword evidence="5 6" id="KW-0472">Membrane</keyword>
<evidence type="ECO:0000313" key="7">
    <source>
        <dbReference type="EMBL" id="CAJ0923175.1"/>
    </source>
</evidence>
<dbReference type="InterPro" id="IPR018629">
    <property type="entry name" value="XK-rel"/>
</dbReference>
<evidence type="ECO:0000256" key="5">
    <source>
        <dbReference type="ARBA" id="ARBA00023136"/>
    </source>
</evidence>
<comment type="similarity">
    <text evidence="2 6">Belongs to the XK family.</text>
</comment>
<dbReference type="Proteomes" id="UP001176940">
    <property type="component" value="Unassembled WGS sequence"/>
</dbReference>
<comment type="caution">
    <text evidence="7">The sequence shown here is derived from an EMBL/GenBank/DDBJ whole genome shotgun (WGS) entry which is preliminary data.</text>
</comment>
<dbReference type="EMBL" id="CAUEEQ010002606">
    <property type="protein sequence ID" value="CAJ0923175.1"/>
    <property type="molecule type" value="Genomic_DNA"/>
</dbReference>
<reference evidence="7" key="1">
    <citation type="submission" date="2023-07" db="EMBL/GenBank/DDBJ databases">
        <authorList>
            <person name="Stuckert A."/>
        </authorList>
    </citation>
    <scope>NUCLEOTIDE SEQUENCE</scope>
</reference>
<evidence type="ECO:0000256" key="6">
    <source>
        <dbReference type="RuleBase" id="RU910716"/>
    </source>
</evidence>
<evidence type="ECO:0000256" key="4">
    <source>
        <dbReference type="ARBA" id="ARBA00022989"/>
    </source>
</evidence>
<name>A0ABN9KWY7_9NEOB</name>
<keyword evidence="4 6" id="KW-1133">Transmembrane helix</keyword>
<sequence length="112" mass="12686">MGCMVESPEESHYCANATEYLAYNKQDSPETSLKTSGTRKINLLLVKYMYKCAAVAHYFVTAQFLWAGWTLGLLFPGCVIQAISLVWFRADGHHHCFFLSLAHILQLGILKR</sequence>
<keyword evidence="3 6" id="KW-0812">Transmembrane</keyword>
<evidence type="ECO:0000256" key="3">
    <source>
        <dbReference type="ARBA" id="ARBA00022692"/>
    </source>
</evidence>